<dbReference type="EMBL" id="APNK01000005">
    <property type="protein sequence ID" value="KEZ78336.1"/>
    <property type="molecule type" value="Genomic_DNA"/>
</dbReference>
<accession>A0A084INQ2</accession>
<proteinExistence type="predicted"/>
<dbReference type="Proteomes" id="UP000028302">
    <property type="component" value="Unassembled WGS sequence"/>
</dbReference>
<evidence type="ECO:0000313" key="1">
    <source>
        <dbReference type="EMBL" id="KEZ78336.1"/>
    </source>
</evidence>
<dbReference type="STRING" id="1304275.C41B8_05523"/>
<comment type="caution">
    <text evidence="1">The sequence shown here is derived from an EMBL/GenBank/DDBJ whole genome shotgun (WGS) entry which is preliminary data.</text>
</comment>
<sequence length="74" mass="8006">MNHPIANGLTGEEAREVVACLLVSVEKHDRRGDTRGLLSDVLTTTQLAERLARGVPDDSAWPNYGEVRLPGLPA</sequence>
<evidence type="ECO:0000313" key="2">
    <source>
        <dbReference type="Proteomes" id="UP000028302"/>
    </source>
</evidence>
<dbReference type="AlphaFoldDB" id="A0A084INQ2"/>
<reference evidence="1 2" key="1">
    <citation type="submission" date="2013-03" db="EMBL/GenBank/DDBJ databases">
        <title>Salinisphaera hydrothermalis C41B8 Genome Sequencing.</title>
        <authorList>
            <person name="Li C."/>
            <person name="Lai Q."/>
            <person name="Shao Z."/>
        </authorList>
    </citation>
    <scope>NUCLEOTIDE SEQUENCE [LARGE SCALE GENOMIC DNA]</scope>
    <source>
        <strain evidence="1 2">C41B8</strain>
    </source>
</reference>
<gene>
    <name evidence="1" type="ORF">C41B8_05523</name>
</gene>
<dbReference type="RefSeq" id="WP_037335230.1">
    <property type="nucleotide sequence ID" value="NZ_APNK01000005.1"/>
</dbReference>
<name>A0A084INQ2_SALHC</name>
<protein>
    <submittedName>
        <fullName evidence="1">Uncharacterized protein</fullName>
    </submittedName>
</protein>
<keyword evidence="2" id="KW-1185">Reference proteome</keyword>
<organism evidence="1 2">
    <name type="scientific">Salinisphaera hydrothermalis (strain C41B8)</name>
    <dbReference type="NCBI Taxonomy" id="1304275"/>
    <lineage>
        <taxon>Bacteria</taxon>
        <taxon>Pseudomonadati</taxon>
        <taxon>Pseudomonadota</taxon>
        <taxon>Gammaproteobacteria</taxon>
        <taxon>Salinisphaerales</taxon>
        <taxon>Salinisphaeraceae</taxon>
        <taxon>Salinisphaera</taxon>
    </lineage>
</organism>